<evidence type="ECO:0000313" key="1">
    <source>
        <dbReference type="EMBL" id="EAU44886.1"/>
    </source>
</evidence>
<dbReference type="eggNOG" id="ENOG5033E3H">
    <property type="taxonomic scope" value="Bacteria"/>
</dbReference>
<keyword evidence="2" id="KW-1185">Reference proteome</keyword>
<proteinExistence type="predicted"/>
<accession>Q0FKX4</accession>
<dbReference type="HOGENOM" id="CLU_135061_0_0_5"/>
<evidence type="ECO:0000313" key="2">
    <source>
        <dbReference type="Proteomes" id="UP000006230"/>
    </source>
</evidence>
<sequence length="122" mass="13582">MCAPDEAPTPPEEVELQVLPDDMRGRWGLVDADCERGRADAKGLMVVTARHLTFYESRATLREVEHLGPERVAAEFSYTGEGTTWSQDVSLTLTEDGDRLQRQETGPEAEPVDLTYRRCDGG</sequence>
<dbReference type="EMBL" id="AATQ01000036">
    <property type="protein sequence ID" value="EAU44886.1"/>
    <property type="molecule type" value="Genomic_DNA"/>
</dbReference>
<dbReference type="AlphaFoldDB" id="Q0FKX4"/>
<name>Q0FKX4_SALBH</name>
<comment type="caution">
    <text evidence="1">The sequence shown here is derived from an EMBL/GenBank/DDBJ whole genome shotgun (WGS) entry which is preliminary data.</text>
</comment>
<dbReference type="Proteomes" id="UP000006230">
    <property type="component" value="Unassembled WGS sequence"/>
</dbReference>
<gene>
    <name evidence="1" type="ORF">R2601_11139</name>
</gene>
<reference evidence="1 2" key="1">
    <citation type="journal article" date="2010" name="J. Bacteriol.">
        <title>Genome sequences of Pelagibaca bermudensis HTCC2601T and Maritimibacter alkaliphilus HTCC2654T, the type strains of two marine Roseobacter genera.</title>
        <authorList>
            <person name="Thrash J.C."/>
            <person name="Cho J.C."/>
            <person name="Ferriera S."/>
            <person name="Johnson J."/>
            <person name="Vergin K.L."/>
            <person name="Giovannoni S.J."/>
        </authorList>
    </citation>
    <scope>NUCLEOTIDE SEQUENCE [LARGE SCALE GENOMIC DNA]</scope>
    <source>
        <strain evidence="2">DSM 26914 / JCM 13377 / KCTC 12554 / HTCC2601</strain>
    </source>
</reference>
<organism evidence="1 2">
    <name type="scientific">Salipiger bermudensis (strain DSM 26914 / JCM 13377 / KCTC 12554 / HTCC2601)</name>
    <name type="common">Pelagibaca bermudensis</name>
    <dbReference type="NCBI Taxonomy" id="314265"/>
    <lineage>
        <taxon>Bacteria</taxon>
        <taxon>Pseudomonadati</taxon>
        <taxon>Pseudomonadota</taxon>
        <taxon>Alphaproteobacteria</taxon>
        <taxon>Rhodobacterales</taxon>
        <taxon>Roseobacteraceae</taxon>
        <taxon>Salipiger</taxon>
    </lineage>
</organism>
<protein>
    <submittedName>
        <fullName evidence="1">Uncharacterized protein</fullName>
    </submittedName>
</protein>